<evidence type="ECO:0000259" key="2">
    <source>
        <dbReference type="PROSITE" id="PS50234"/>
    </source>
</evidence>
<evidence type="ECO:0000256" key="1">
    <source>
        <dbReference type="SAM" id="MobiDB-lite"/>
    </source>
</evidence>
<dbReference type="SUPFAM" id="SSF53300">
    <property type="entry name" value="vWA-like"/>
    <property type="match status" value="1"/>
</dbReference>
<dbReference type="SMART" id="SM00327">
    <property type="entry name" value="VWA"/>
    <property type="match status" value="1"/>
</dbReference>
<feature type="region of interest" description="Disordered" evidence="1">
    <location>
        <begin position="194"/>
        <end position="225"/>
    </location>
</feature>
<dbReference type="Pfam" id="PF13531">
    <property type="entry name" value="SBP_bac_11"/>
    <property type="match status" value="1"/>
</dbReference>
<accession>A0ABN2Q3N0</accession>
<name>A0ABN2Q3N0_9PSEU</name>
<dbReference type="Gene3D" id="3.40.50.410">
    <property type="entry name" value="von Willebrand factor, type A domain"/>
    <property type="match status" value="1"/>
</dbReference>
<proteinExistence type="predicted"/>
<reference evidence="3 4" key="1">
    <citation type="journal article" date="2019" name="Int. J. Syst. Evol. Microbiol.">
        <title>The Global Catalogue of Microorganisms (GCM) 10K type strain sequencing project: providing services to taxonomists for standard genome sequencing and annotation.</title>
        <authorList>
            <consortium name="The Broad Institute Genomics Platform"/>
            <consortium name="The Broad Institute Genome Sequencing Center for Infectious Disease"/>
            <person name="Wu L."/>
            <person name="Ma J."/>
        </authorList>
    </citation>
    <scope>NUCLEOTIDE SEQUENCE [LARGE SCALE GENOMIC DNA]</scope>
    <source>
        <strain evidence="3 4">JCM 14545</strain>
    </source>
</reference>
<protein>
    <submittedName>
        <fullName evidence="3">Substrate-binding domain-containing protein</fullName>
    </submittedName>
</protein>
<dbReference type="PROSITE" id="PS50234">
    <property type="entry name" value="VWFA"/>
    <property type="match status" value="1"/>
</dbReference>
<keyword evidence="4" id="KW-1185">Reference proteome</keyword>
<feature type="domain" description="VWFA" evidence="2">
    <location>
        <begin position="331"/>
        <end position="523"/>
    </location>
</feature>
<dbReference type="EMBL" id="BAAANN010000003">
    <property type="protein sequence ID" value="GAA1943550.1"/>
    <property type="molecule type" value="Genomic_DNA"/>
</dbReference>
<dbReference type="InterPro" id="IPR002035">
    <property type="entry name" value="VWF_A"/>
</dbReference>
<gene>
    <name evidence="3" type="ORF">GCM10009754_08710</name>
</gene>
<comment type="caution">
    <text evidence="3">The sequence shown here is derived from an EMBL/GenBank/DDBJ whole genome shotgun (WGS) entry which is preliminary data.</text>
</comment>
<sequence>MVVVLALAAVATVVVLRSGFGSPSCASPTVVHVAAAPAVAPVVSRVAAALPGQDCTRFEVRERESAAVAESLAVSDGAARPQVWIPESGLRLQWAGAGGITDVPNSGTSVASSPVVLALAQDAAGDLGWPGRAPTWSAALAKADLTLGMPDPARDPVGVAGLLGVRAVTGGAADSAAFTSALRRVSPNTTASSADLFSRLPGSTAPQKPVSAFPSSENAVLRRNSKQGERPLVAVYPEAPVPALDFPYTVLTSSNQAQGAAAADLLHALLAPAGASALSDAGFRAPDGHFLRDRSADTRISAADRAPVAMPPSSTVDDLLNVWAGVNLSSRVRVLIDVSGSMNAVIPGTGRTRMDVTLEAAEKGMRLFKPTSKIGIWTFSTELDGDKDYREIIPMAPVSEQLAGSALAKLRAVKATAQGRTGLYDSTLAAYRQARAEWEPGRLNVVAVMTDGRNEDPHGISRAELLAQLGKLADPRRPVQIIGIGVGPDVDAAELDAITTPTGGKAFTTKDPAKISDVFYGALGKLSCQPPGCG</sequence>
<dbReference type="Pfam" id="PF00092">
    <property type="entry name" value="VWA"/>
    <property type="match status" value="1"/>
</dbReference>
<dbReference type="RefSeq" id="WP_344413645.1">
    <property type="nucleotide sequence ID" value="NZ_BAAANN010000003.1"/>
</dbReference>
<organism evidence="3 4">
    <name type="scientific">Amycolatopsis minnesotensis</name>
    <dbReference type="NCBI Taxonomy" id="337894"/>
    <lineage>
        <taxon>Bacteria</taxon>
        <taxon>Bacillati</taxon>
        <taxon>Actinomycetota</taxon>
        <taxon>Actinomycetes</taxon>
        <taxon>Pseudonocardiales</taxon>
        <taxon>Pseudonocardiaceae</taxon>
        <taxon>Amycolatopsis</taxon>
    </lineage>
</organism>
<dbReference type="InterPro" id="IPR036465">
    <property type="entry name" value="vWFA_dom_sf"/>
</dbReference>
<dbReference type="Proteomes" id="UP001501116">
    <property type="component" value="Unassembled WGS sequence"/>
</dbReference>
<evidence type="ECO:0000313" key="4">
    <source>
        <dbReference type="Proteomes" id="UP001501116"/>
    </source>
</evidence>
<dbReference type="SUPFAM" id="SSF53850">
    <property type="entry name" value="Periplasmic binding protein-like II"/>
    <property type="match status" value="1"/>
</dbReference>
<evidence type="ECO:0000313" key="3">
    <source>
        <dbReference type="EMBL" id="GAA1943550.1"/>
    </source>
</evidence>